<dbReference type="EMBL" id="CP063196">
    <property type="protein sequence ID" value="UOE19440.1"/>
    <property type="molecule type" value="Genomic_DNA"/>
</dbReference>
<protein>
    <submittedName>
        <fullName evidence="2">Helix-turn-helix domain-containing protein</fullName>
    </submittedName>
</protein>
<dbReference type="KEGG" id="thao:NI17_022415"/>
<accession>A0AA97LWS2</accession>
<feature type="domain" description="Transposase IS30-like HTH" evidence="1">
    <location>
        <begin position="1"/>
        <end position="22"/>
    </location>
</feature>
<dbReference type="Pfam" id="PF13936">
    <property type="entry name" value="HTH_38"/>
    <property type="match status" value="1"/>
</dbReference>
<proteinExistence type="predicted"/>
<dbReference type="Proteomes" id="UP000265719">
    <property type="component" value="Chromosome"/>
</dbReference>
<name>A0AA97LWS2_9ACTN</name>
<sequence>MRAIAAEPGRSPSTISREIRRNRSYYAASRVHAYRPYAAQARAENREGTAHAGVETR</sequence>
<dbReference type="InterPro" id="IPR025246">
    <property type="entry name" value="IS30-like_HTH"/>
</dbReference>
<evidence type="ECO:0000313" key="2">
    <source>
        <dbReference type="EMBL" id="UOE19440.1"/>
    </source>
</evidence>
<reference evidence="2" key="1">
    <citation type="submission" date="2020-10" db="EMBL/GenBank/DDBJ databases">
        <title>De novo genome project of the cellulose decomposer Thermobifida halotolerans type strain.</title>
        <authorList>
            <person name="Nagy I."/>
            <person name="Horvath B."/>
            <person name="Kukolya J."/>
            <person name="Nagy I."/>
            <person name="Orsini M."/>
        </authorList>
    </citation>
    <scope>NUCLEOTIDE SEQUENCE</scope>
    <source>
        <strain evidence="2">DSM 44931</strain>
    </source>
</reference>
<evidence type="ECO:0000259" key="1">
    <source>
        <dbReference type="Pfam" id="PF13936"/>
    </source>
</evidence>
<keyword evidence="3" id="KW-1185">Reference proteome</keyword>
<dbReference type="RefSeq" id="WP_170163080.1">
    <property type="nucleotide sequence ID" value="NZ_LIZN01000037.1"/>
</dbReference>
<organism evidence="2 3">
    <name type="scientific">Thermobifida halotolerans</name>
    <dbReference type="NCBI Taxonomy" id="483545"/>
    <lineage>
        <taxon>Bacteria</taxon>
        <taxon>Bacillati</taxon>
        <taxon>Actinomycetota</taxon>
        <taxon>Actinomycetes</taxon>
        <taxon>Streptosporangiales</taxon>
        <taxon>Nocardiopsidaceae</taxon>
        <taxon>Thermobifida</taxon>
    </lineage>
</organism>
<gene>
    <name evidence="2" type="ORF">NI17_022415</name>
</gene>
<dbReference type="AlphaFoldDB" id="A0AA97LWS2"/>
<evidence type="ECO:0000313" key="3">
    <source>
        <dbReference type="Proteomes" id="UP000265719"/>
    </source>
</evidence>